<dbReference type="GO" id="GO:0005829">
    <property type="term" value="C:cytosol"/>
    <property type="evidence" value="ECO:0007669"/>
    <property type="project" value="TreeGrafter"/>
</dbReference>
<keyword evidence="3" id="KW-0238">DNA-binding</keyword>
<gene>
    <name evidence="6" type="ORF">ALP48_100695</name>
</gene>
<dbReference type="GO" id="GO:0003700">
    <property type="term" value="F:DNA-binding transcription factor activity"/>
    <property type="evidence" value="ECO:0007669"/>
    <property type="project" value="InterPro"/>
</dbReference>
<dbReference type="PANTHER" id="PTHR30419">
    <property type="entry name" value="HTH-TYPE TRANSCRIPTIONAL REGULATOR YBHD"/>
    <property type="match status" value="1"/>
</dbReference>
<dbReference type="PROSITE" id="PS50931">
    <property type="entry name" value="HTH_LYSR"/>
    <property type="match status" value="1"/>
</dbReference>
<keyword evidence="4" id="KW-0804">Transcription</keyword>
<sequence>MWRALADPLRHPCARQRLDTLLLFCKSNSNDAMLCELKYSLGLVRKNKMKNSIQHIRAFLSVAQTGSFSKAAAALNLSPSALTVQIQQLEDWLGVALLERSPRHVCLTGAGQNALLPMEKLLLDLDNIVSAARDIAASRRGLITIAALPSLCSGVLPTVLKTFRERFPGVEVRLRDVVAQRIDTLVMEREVDFGLGVQARPTHGLEFNAILEDRLCLFAPEDHPLAKRCAVRLNEIAVFPIVLTGRESSVRDLVERVFADEQLPLSAGLEANYMSTVLALVRQGQGITLLPESADDGRGDLSKVPVDHPGVVRQIGLITRSEQTMAPAVVEFVQLLEDLRTLGNHSR</sequence>
<dbReference type="FunFam" id="1.10.10.10:FF:000001">
    <property type="entry name" value="LysR family transcriptional regulator"/>
    <property type="match status" value="1"/>
</dbReference>
<dbReference type="Gene3D" id="1.10.10.10">
    <property type="entry name" value="Winged helix-like DNA-binding domain superfamily/Winged helix DNA-binding domain"/>
    <property type="match status" value="1"/>
</dbReference>
<dbReference type="Proteomes" id="UP000268096">
    <property type="component" value="Unassembled WGS sequence"/>
</dbReference>
<dbReference type="SUPFAM" id="SSF53850">
    <property type="entry name" value="Periplasmic binding protein-like II"/>
    <property type="match status" value="1"/>
</dbReference>
<proteinExistence type="inferred from homology"/>
<dbReference type="InterPro" id="IPR036388">
    <property type="entry name" value="WH-like_DNA-bd_sf"/>
</dbReference>
<evidence type="ECO:0000313" key="6">
    <source>
        <dbReference type="EMBL" id="RMT39198.1"/>
    </source>
</evidence>
<dbReference type="Pfam" id="PF03466">
    <property type="entry name" value="LysR_substrate"/>
    <property type="match status" value="1"/>
</dbReference>
<organism evidence="6 7">
    <name type="scientific">Pseudomonas syringae pv. solidagae</name>
    <dbReference type="NCBI Taxonomy" id="264458"/>
    <lineage>
        <taxon>Bacteria</taxon>
        <taxon>Pseudomonadati</taxon>
        <taxon>Pseudomonadota</taxon>
        <taxon>Gammaproteobacteria</taxon>
        <taxon>Pseudomonadales</taxon>
        <taxon>Pseudomonadaceae</taxon>
        <taxon>Pseudomonas</taxon>
        <taxon>Pseudomonas syringae</taxon>
    </lineage>
</organism>
<keyword evidence="2" id="KW-0805">Transcription regulation</keyword>
<dbReference type="InterPro" id="IPR036390">
    <property type="entry name" value="WH_DNA-bd_sf"/>
</dbReference>
<evidence type="ECO:0000256" key="3">
    <source>
        <dbReference type="ARBA" id="ARBA00023125"/>
    </source>
</evidence>
<protein>
    <submittedName>
        <fullName evidence="6">LysR family transcriptional regulator clustered with dicarboxylate transport</fullName>
    </submittedName>
</protein>
<feature type="domain" description="HTH lysR-type" evidence="5">
    <location>
        <begin position="51"/>
        <end position="108"/>
    </location>
</feature>
<dbReference type="Gene3D" id="3.40.190.290">
    <property type="match status" value="1"/>
</dbReference>
<comment type="similarity">
    <text evidence="1">Belongs to the LysR transcriptional regulatory family.</text>
</comment>
<dbReference type="GO" id="GO:0003677">
    <property type="term" value="F:DNA binding"/>
    <property type="evidence" value="ECO:0007669"/>
    <property type="project" value="UniProtKB-KW"/>
</dbReference>
<dbReference type="InterPro" id="IPR050950">
    <property type="entry name" value="HTH-type_LysR_regulators"/>
</dbReference>
<comment type="caution">
    <text evidence="6">The sequence shown here is derived from an EMBL/GenBank/DDBJ whole genome shotgun (WGS) entry which is preliminary data.</text>
</comment>
<evidence type="ECO:0000256" key="4">
    <source>
        <dbReference type="ARBA" id="ARBA00023163"/>
    </source>
</evidence>
<dbReference type="AlphaFoldDB" id="A0A3M5KTY0"/>
<name>A0A3M5KTY0_PSESX</name>
<evidence type="ECO:0000256" key="2">
    <source>
        <dbReference type="ARBA" id="ARBA00023015"/>
    </source>
</evidence>
<evidence type="ECO:0000256" key="1">
    <source>
        <dbReference type="ARBA" id="ARBA00009437"/>
    </source>
</evidence>
<dbReference type="SUPFAM" id="SSF46785">
    <property type="entry name" value="Winged helix' DNA-binding domain"/>
    <property type="match status" value="1"/>
</dbReference>
<dbReference type="InterPro" id="IPR000847">
    <property type="entry name" value="LysR_HTH_N"/>
</dbReference>
<dbReference type="InterPro" id="IPR005119">
    <property type="entry name" value="LysR_subst-bd"/>
</dbReference>
<dbReference type="EMBL" id="RBTH01000377">
    <property type="protein sequence ID" value="RMT39198.1"/>
    <property type="molecule type" value="Genomic_DNA"/>
</dbReference>
<evidence type="ECO:0000313" key="7">
    <source>
        <dbReference type="Proteomes" id="UP000268096"/>
    </source>
</evidence>
<dbReference type="CDD" id="cd08440">
    <property type="entry name" value="PBP2_LTTR_like_4"/>
    <property type="match status" value="1"/>
</dbReference>
<dbReference type="Pfam" id="PF00126">
    <property type="entry name" value="HTH_1"/>
    <property type="match status" value="1"/>
</dbReference>
<dbReference type="PANTHER" id="PTHR30419:SF8">
    <property type="entry name" value="NITROGEN ASSIMILATION TRANSCRIPTIONAL ACTIVATOR-RELATED"/>
    <property type="match status" value="1"/>
</dbReference>
<evidence type="ECO:0000259" key="5">
    <source>
        <dbReference type="PROSITE" id="PS50931"/>
    </source>
</evidence>
<accession>A0A3M5KTY0</accession>
<dbReference type="PRINTS" id="PR00039">
    <property type="entry name" value="HTHLYSR"/>
</dbReference>
<reference evidence="6 7" key="1">
    <citation type="submission" date="2018-08" db="EMBL/GenBank/DDBJ databases">
        <title>Recombination of ecologically and evolutionarily significant loci maintains genetic cohesion in the Pseudomonas syringae species complex.</title>
        <authorList>
            <person name="Dillon M."/>
            <person name="Thakur S."/>
            <person name="Almeida R.N.D."/>
            <person name="Weir B.S."/>
            <person name="Guttman D.S."/>
        </authorList>
    </citation>
    <scope>NUCLEOTIDE SEQUENCE [LARGE SCALE GENOMIC DNA]</scope>
    <source>
        <strain evidence="6 7">ICMP 16926</strain>
    </source>
</reference>